<dbReference type="InterPro" id="IPR002750">
    <property type="entry name" value="CobE/GbiG_C"/>
</dbReference>
<dbReference type="InterPro" id="IPR036518">
    <property type="entry name" value="CobE/GbiG_C_sf"/>
</dbReference>
<evidence type="ECO:0000259" key="1">
    <source>
        <dbReference type="Pfam" id="PF01890"/>
    </source>
</evidence>
<dbReference type="PANTHER" id="PTHR37477:SF1">
    <property type="entry name" value="COBALT-PRECORRIN-5A HYDROLASE"/>
    <property type="match status" value="1"/>
</dbReference>
<dbReference type="RefSeq" id="WP_143154591.1">
    <property type="nucleotide sequence ID" value="NZ_FQVC01000017.1"/>
</dbReference>
<organism evidence="2 3">
    <name type="scientific">Devosia limi DSM 17137</name>
    <dbReference type="NCBI Taxonomy" id="1121477"/>
    <lineage>
        <taxon>Bacteria</taxon>
        <taxon>Pseudomonadati</taxon>
        <taxon>Pseudomonadota</taxon>
        <taxon>Alphaproteobacteria</taxon>
        <taxon>Hyphomicrobiales</taxon>
        <taxon>Devosiaceae</taxon>
        <taxon>Devosia</taxon>
    </lineage>
</organism>
<dbReference type="SUPFAM" id="SSF159664">
    <property type="entry name" value="CobE/GbiG C-terminal domain-like"/>
    <property type="match status" value="1"/>
</dbReference>
<protein>
    <submittedName>
        <fullName evidence="2">Cobalt-precorrin 5A hydrolase</fullName>
    </submittedName>
</protein>
<dbReference type="InterPro" id="IPR052553">
    <property type="entry name" value="CbiG_hydrolase"/>
</dbReference>
<keyword evidence="2" id="KW-0378">Hydrolase</keyword>
<dbReference type="GO" id="GO:0009236">
    <property type="term" value="P:cobalamin biosynthetic process"/>
    <property type="evidence" value="ECO:0007669"/>
    <property type="project" value="InterPro"/>
</dbReference>
<dbReference type="Gene3D" id="3.30.420.180">
    <property type="entry name" value="CobE/GbiG C-terminal domain"/>
    <property type="match status" value="1"/>
</dbReference>
<dbReference type="Proteomes" id="UP000184533">
    <property type="component" value="Unassembled WGS sequence"/>
</dbReference>
<name>A0A1M5FG80_9HYPH</name>
<evidence type="ECO:0000313" key="2">
    <source>
        <dbReference type="EMBL" id="SHF90557.1"/>
    </source>
</evidence>
<sequence length="167" mass="16724">MSTPAFPGLAPGERTRLSPSIVAGIGCCRAIAADEIIALIETAMLEAALPRVSLLAIGTHERKSVEPGLRAAAAYFDVPLRILADAELEPVAVHLPVTRAGVAAVAEAVALTAGDLVLGKRKSAGATCALGAVRPGFDLTNFGRSAQAPTSSAAIAASMSATSLAGP</sequence>
<dbReference type="GO" id="GO:0016787">
    <property type="term" value="F:hydrolase activity"/>
    <property type="evidence" value="ECO:0007669"/>
    <property type="project" value="UniProtKB-KW"/>
</dbReference>
<dbReference type="PANTHER" id="PTHR37477">
    <property type="entry name" value="COBALT-PRECORRIN-5A HYDROLASE"/>
    <property type="match status" value="1"/>
</dbReference>
<proteinExistence type="predicted"/>
<accession>A0A1M5FG80</accession>
<evidence type="ECO:0000313" key="3">
    <source>
        <dbReference type="Proteomes" id="UP000184533"/>
    </source>
</evidence>
<dbReference type="AlphaFoldDB" id="A0A1M5FG80"/>
<dbReference type="EMBL" id="FQVC01000017">
    <property type="protein sequence ID" value="SHF90557.1"/>
    <property type="molecule type" value="Genomic_DNA"/>
</dbReference>
<dbReference type="Pfam" id="PF01890">
    <property type="entry name" value="CbiG_C"/>
    <property type="match status" value="1"/>
</dbReference>
<feature type="domain" description="CobE/GbiG C-terminal" evidence="1">
    <location>
        <begin position="21"/>
        <end position="130"/>
    </location>
</feature>
<reference evidence="2 3" key="1">
    <citation type="submission" date="2016-11" db="EMBL/GenBank/DDBJ databases">
        <authorList>
            <person name="Jaros S."/>
            <person name="Januszkiewicz K."/>
            <person name="Wedrychowicz H."/>
        </authorList>
    </citation>
    <scope>NUCLEOTIDE SEQUENCE [LARGE SCALE GENOMIC DNA]</scope>
    <source>
        <strain evidence="2 3">DSM 17137</strain>
    </source>
</reference>
<gene>
    <name evidence="2" type="ORF">SAMN02745223_03842</name>
</gene>